<keyword evidence="5" id="KW-0143">Chaperone</keyword>
<dbReference type="SUPFAM" id="SSF48592">
    <property type="entry name" value="GroEL equatorial domain-like"/>
    <property type="match status" value="1"/>
</dbReference>
<evidence type="ECO:0000256" key="3">
    <source>
        <dbReference type="ARBA" id="ARBA00022741"/>
    </source>
</evidence>
<dbReference type="PROSITE" id="PS00751">
    <property type="entry name" value="TCP1_2"/>
    <property type="match status" value="1"/>
</dbReference>
<accession>A0A4Y8Q3Y4</accession>
<dbReference type="SUPFAM" id="SSF52029">
    <property type="entry name" value="GroEL apical domain-like"/>
    <property type="match status" value="1"/>
</dbReference>
<dbReference type="InterPro" id="IPR002194">
    <property type="entry name" value="Chaperonin_TCP-1_CS"/>
</dbReference>
<keyword evidence="3" id="KW-0547">Nucleotide-binding</keyword>
<gene>
    <name evidence="6" type="ORF">B5M42_09620</name>
</gene>
<dbReference type="Gene3D" id="3.30.260.10">
    <property type="entry name" value="TCP-1-like chaperonin intermediate domain"/>
    <property type="match status" value="1"/>
</dbReference>
<dbReference type="GO" id="GO:0140662">
    <property type="term" value="F:ATP-dependent protein folding chaperone"/>
    <property type="evidence" value="ECO:0007669"/>
    <property type="project" value="InterPro"/>
</dbReference>
<dbReference type="Gene3D" id="1.10.560.10">
    <property type="entry name" value="GroEL-like equatorial domain"/>
    <property type="match status" value="1"/>
</dbReference>
<evidence type="ECO:0000313" key="6">
    <source>
        <dbReference type="EMBL" id="TFE88691.1"/>
    </source>
</evidence>
<comment type="caution">
    <text evidence="6">The sequence shown here is derived from an EMBL/GenBank/DDBJ whole genome shotgun (WGS) entry which is preliminary data.</text>
</comment>
<dbReference type="GO" id="GO:0016887">
    <property type="term" value="F:ATP hydrolysis activity"/>
    <property type="evidence" value="ECO:0007669"/>
    <property type="project" value="InterPro"/>
</dbReference>
<dbReference type="Gene3D" id="3.50.7.10">
    <property type="entry name" value="GroEL"/>
    <property type="match status" value="1"/>
</dbReference>
<dbReference type="InterPro" id="IPR017998">
    <property type="entry name" value="Chaperone_TCP-1"/>
</dbReference>
<dbReference type="CDD" id="cd00309">
    <property type="entry name" value="chaperonin_type_I_II"/>
    <property type="match status" value="1"/>
</dbReference>
<keyword evidence="7" id="KW-1185">Reference proteome</keyword>
<reference evidence="6 7" key="1">
    <citation type="submission" date="2017-03" db="EMBL/GenBank/DDBJ databases">
        <title>Isolation of Levoglucosan Utilizing Bacteria.</title>
        <authorList>
            <person name="Arya A.S."/>
        </authorList>
    </citation>
    <scope>NUCLEOTIDE SEQUENCE [LARGE SCALE GENOMIC DNA]</scope>
    <source>
        <strain evidence="6 7">MEC069</strain>
    </source>
</reference>
<evidence type="ECO:0000256" key="5">
    <source>
        <dbReference type="ARBA" id="ARBA00023186"/>
    </source>
</evidence>
<sequence>MNGVKQGSGEGDERLSTLINNAAAVRAICSAVEGTLGPKGLDTMLVGGQGDVIITNDGATILERMDVSHPAARLLIQVASSQQRHVGDGTTTATVLAGALVGEGVAQVTRGVPVAKVVSGMQEGIRLALAAFRAHSRAVAGADDPALRRIAYTAGREHDDIAQLVVAAAAEAGAGKLREDGFRFADCVLAHEAAASAVWPGIVLSQKPLSPLLAPAQRDVGVLVLHDAFEPEAVGDEALVTEAGFQRHLLLREAFRSDLAKLPELGIGLVAVDRGVDAEAEQFCADHGILLLQRLPRKELQLLCAHTGARPLRRTALRKPPGELAAALGRAGQAAYDERLAKVRVAGGAGEPHVTVLVGAATREVVGERARIAQDAASAVQAAIRGGYVPGGGAAELAVAHELERHRETMRGMEGFGVAAVAEALRRPLAQIVVNAGYNPLEKVEELKAAQLARGSDALGIDCDTGQVVDLLEAGVLDPTEVKIHALQAAGEVAAAVLRIHTVIKMKPPFEEP</sequence>
<dbReference type="PANTHER" id="PTHR11353">
    <property type="entry name" value="CHAPERONIN"/>
    <property type="match status" value="1"/>
</dbReference>
<dbReference type="EMBL" id="MYFO01000009">
    <property type="protein sequence ID" value="TFE88691.1"/>
    <property type="molecule type" value="Genomic_DNA"/>
</dbReference>
<comment type="similarity">
    <text evidence="2">Belongs to the TCP-1 chaperonin family.</text>
</comment>
<keyword evidence="4" id="KW-0067">ATP-binding</keyword>
<protein>
    <submittedName>
        <fullName evidence="6">Chaperonin</fullName>
    </submittedName>
</protein>
<evidence type="ECO:0000313" key="7">
    <source>
        <dbReference type="Proteomes" id="UP000298246"/>
    </source>
</evidence>
<comment type="similarity">
    <text evidence="1">Belongs to the chaperonin (HSP60) family.</text>
</comment>
<organism evidence="6 7">
    <name type="scientific">Paenibacillus athensensis</name>
    <dbReference type="NCBI Taxonomy" id="1967502"/>
    <lineage>
        <taxon>Bacteria</taxon>
        <taxon>Bacillati</taxon>
        <taxon>Bacillota</taxon>
        <taxon>Bacilli</taxon>
        <taxon>Bacillales</taxon>
        <taxon>Paenibacillaceae</taxon>
        <taxon>Paenibacillus</taxon>
    </lineage>
</organism>
<dbReference type="OrthoDB" id="2379282at2"/>
<dbReference type="AlphaFoldDB" id="A0A4Y8Q3Y4"/>
<dbReference type="GO" id="GO:0051082">
    <property type="term" value="F:unfolded protein binding"/>
    <property type="evidence" value="ECO:0007669"/>
    <property type="project" value="InterPro"/>
</dbReference>
<dbReference type="InterPro" id="IPR027413">
    <property type="entry name" value="GROEL-like_equatorial_sf"/>
</dbReference>
<dbReference type="Proteomes" id="UP000298246">
    <property type="component" value="Unassembled WGS sequence"/>
</dbReference>
<dbReference type="PRINTS" id="PR00304">
    <property type="entry name" value="TCOMPLEXTCP1"/>
</dbReference>
<evidence type="ECO:0000256" key="1">
    <source>
        <dbReference type="ARBA" id="ARBA00006607"/>
    </source>
</evidence>
<dbReference type="InterPro" id="IPR027410">
    <property type="entry name" value="TCP-1-like_intermed_sf"/>
</dbReference>
<dbReference type="GO" id="GO:0005524">
    <property type="term" value="F:ATP binding"/>
    <property type="evidence" value="ECO:0007669"/>
    <property type="project" value="UniProtKB-KW"/>
</dbReference>
<dbReference type="Pfam" id="PF00118">
    <property type="entry name" value="Cpn60_TCP1"/>
    <property type="match status" value="1"/>
</dbReference>
<evidence type="ECO:0000256" key="4">
    <source>
        <dbReference type="ARBA" id="ARBA00022840"/>
    </source>
</evidence>
<evidence type="ECO:0000256" key="2">
    <source>
        <dbReference type="ARBA" id="ARBA00008020"/>
    </source>
</evidence>
<dbReference type="RefSeq" id="WP_134752153.1">
    <property type="nucleotide sequence ID" value="NZ_MYFO02000002.1"/>
</dbReference>
<name>A0A4Y8Q3Y4_9BACL</name>
<dbReference type="InterPro" id="IPR027409">
    <property type="entry name" value="GroEL-like_apical_dom_sf"/>
</dbReference>
<dbReference type="InterPro" id="IPR002423">
    <property type="entry name" value="Cpn60/GroEL/TCP-1"/>
</dbReference>
<proteinExistence type="inferred from homology"/>